<dbReference type="Proteomes" id="UP000310477">
    <property type="component" value="Unassembled WGS sequence"/>
</dbReference>
<dbReference type="InterPro" id="IPR006015">
    <property type="entry name" value="Universal_stress_UspA"/>
</dbReference>
<dbReference type="Pfam" id="PF00582">
    <property type="entry name" value="Usp"/>
    <property type="match status" value="1"/>
</dbReference>
<reference evidence="3 4" key="1">
    <citation type="submission" date="2019-04" db="EMBL/GenBank/DDBJ databases">
        <title>Pedobacter sp. AR-2-6 sp. nov., isolated from Arctic soil.</title>
        <authorList>
            <person name="Dahal R.H."/>
            <person name="Kim D.-U."/>
        </authorList>
    </citation>
    <scope>NUCLEOTIDE SEQUENCE [LARGE SCALE GENOMIC DNA]</scope>
    <source>
        <strain evidence="3 4">AR-2-6</strain>
    </source>
</reference>
<dbReference type="EMBL" id="SWBO01000014">
    <property type="protein sequence ID" value="TKB97124.1"/>
    <property type="molecule type" value="Genomic_DNA"/>
</dbReference>
<protein>
    <submittedName>
        <fullName evidence="3">Universal stress protein</fullName>
    </submittedName>
</protein>
<dbReference type="Gene3D" id="3.40.50.620">
    <property type="entry name" value="HUPs"/>
    <property type="match status" value="2"/>
</dbReference>
<dbReference type="InterPro" id="IPR006016">
    <property type="entry name" value="UspA"/>
</dbReference>
<dbReference type="OrthoDB" id="9788959at2"/>
<sequence>MKKILVPIDFSECADNALNYAIQLAKVIKFNIHICHSIVPIANNAMYGITVVTPSEDESYIDRTTTFLKTFAEKIIEKENLNTAETPSLTYSIEHTDANKAIDQLIDRHDFDLIVMGLSGAGAVEKFLIGSISRKQIDQTKIPTLLIPKNATYRKIDKIAFATDLNVGDMDSIQNIARHFCRLEPEILLCHIHGLASDFHDPYSKANIFLKNVTGKINYPKIYYRHIQQKKVNDGLLWLTQNGDVDILAMVHRQKGMFAEFAFGSHTQQMAKNISIPLMVLPEGNEVIGW</sequence>
<dbReference type="CDD" id="cd00293">
    <property type="entry name" value="USP-like"/>
    <property type="match status" value="1"/>
</dbReference>
<evidence type="ECO:0000259" key="2">
    <source>
        <dbReference type="Pfam" id="PF00582"/>
    </source>
</evidence>
<name>A0A4U1BXN7_9SPHI</name>
<keyword evidence="4" id="KW-1185">Reference proteome</keyword>
<dbReference type="AlphaFoldDB" id="A0A4U1BXN7"/>
<evidence type="ECO:0000256" key="1">
    <source>
        <dbReference type="ARBA" id="ARBA00008791"/>
    </source>
</evidence>
<evidence type="ECO:0000313" key="4">
    <source>
        <dbReference type="Proteomes" id="UP000310477"/>
    </source>
</evidence>
<dbReference type="InterPro" id="IPR014729">
    <property type="entry name" value="Rossmann-like_a/b/a_fold"/>
</dbReference>
<proteinExistence type="inferred from homology"/>
<dbReference type="PANTHER" id="PTHR46268:SF6">
    <property type="entry name" value="UNIVERSAL STRESS PROTEIN UP12"/>
    <property type="match status" value="1"/>
</dbReference>
<comment type="similarity">
    <text evidence="1">Belongs to the universal stress protein A family.</text>
</comment>
<organism evidence="3 4">
    <name type="scientific">Pedobacter cryotolerans</name>
    <dbReference type="NCBI Taxonomy" id="2571270"/>
    <lineage>
        <taxon>Bacteria</taxon>
        <taxon>Pseudomonadati</taxon>
        <taxon>Bacteroidota</taxon>
        <taxon>Sphingobacteriia</taxon>
        <taxon>Sphingobacteriales</taxon>
        <taxon>Sphingobacteriaceae</taxon>
        <taxon>Pedobacter</taxon>
    </lineage>
</organism>
<evidence type="ECO:0000313" key="3">
    <source>
        <dbReference type="EMBL" id="TKB97124.1"/>
    </source>
</evidence>
<accession>A0A4U1BXN7</accession>
<dbReference type="PANTHER" id="PTHR46268">
    <property type="entry name" value="STRESS RESPONSE PROTEIN NHAX"/>
    <property type="match status" value="1"/>
</dbReference>
<comment type="caution">
    <text evidence="3">The sequence shown here is derived from an EMBL/GenBank/DDBJ whole genome shotgun (WGS) entry which is preliminary data.</text>
</comment>
<gene>
    <name evidence="3" type="ORF">FA045_17200</name>
</gene>
<dbReference type="SUPFAM" id="SSF52402">
    <property type="entry name" value="Adenine nucleotide alpha hydrolases-like"/>
    <property type="match status" value="2"/>
</dbReference>
<dbReference type="RefSeq" id="WP_136878323.1">
    <property type="nucleotide sequence ID" value="NZ_SWBO01000014.1"/>
</dbReference>
<feature type="domain" description="UspA" evidence="2">
    <location>
        <begin position="1"/>
        <end position="148"/>
    </location>
</feature>
<dbReference type="PRINTS" id="PR01438">
    <property type="entry name" value="UNVRSLSTRESS"/>
</dbReference>